<evidence type="ECO:0000256" key="1">
    <source>
        <dbReference type="ARBA" id="ARBA00011982"/>
    </source>
</evidence>
<name>A0A9Q0KTU4_9MAGN</name>
<dbReference type="SUPFAM" id="SSF52200">
    <property type="entry name" value="Toll/Interleukin receptor TIR domain"/>
    <property type="match status" value="1"/>
</dbReference>
<dbReference type="PROSITE" id="PS50104">
    <property type="entry name" value="TIR"/>
    <property type="match status" value="1"/>
</dbReference>
<evidence type="ECO:0000313" key="6">
    <source>
        <dbReference type="EMBL" id="KAJ4976586.1"/>
    </source>
</evidence>
<protein>
    <recommendedName>
        <fullName evidence="1">ADP-ribosyl cyclase/cyclic ADP-ribose hydrolase</fullName>
        <ecNumber evidence="1">3.2.2.6</ecNumber>
    </recommendedName>
</protein>
<keyword evidence="3" id="KW-0520">NAD</keyword>
<accession>A0A9Q0KTU4</accession>
<comment type="catalytic activity">
    <reaction evidence="4">
        <text>NAD(+) + H2O = ADP-D-ribose + nicotinamide + H(+)</text>
        <dbReference type="Rhea" id="RHEA:16301"/>
        <dbReference type="ChEBI" id="CHEBI:15377"/>
        <dbReference type="ChEBI" id="CHEBI:15378"/>
        <dbReference type="ChEBI" id="CHEBI:17154"/>
        <dbReference type="ChEBI" id="CHEBI:57540"/>
        <dbReference type="ChEBI" id="CHEBI:57967"/>
        <dbReference type="EC" id="3.2.2.6"/>
    </reaction>
    <physiologicalReaction direction="left-to-right" evidence="4">
        <dbReference type="Rhea" id="RHEA:16302"/>
    </physiologicalReaction>
</comment>
<feature type="domain" description="TIR" evidence="5">
    <location>
        <begin position="17"/>
        <end position="165"/>
    </location>
</feature>
<dbReference type="InterPro" id="IPR000157">
    <property type="entry name" value="TIR_dom"/>
</dbReference>
<dbReference type="GO" id="GO:0007165">
    <property type="term" value="P:signal transduction"/>
    <property type="evidence" value="ECO:0007669"/>
    <property type="project" value="InterPro"/>
</dbReference>
<dbReference type="OrthoDB" id="6078042at2759"/>
<evidence type="ECO:0000256" key="4">
    <source>
        <dbReference type="ARBA" id="ARBA00047304"/>
    </source>
</evidence>
<evidence type="ECO:0000256" key="3">
    <source>
        <dbReference type="ARBA" id="ARBA00023027"/>
    </source>
</evidence>
<dbReference type="Gene3D" id="3.40.50.10140">
    <property type="entry name" value="Toll/interleukin-1 receptor homology (TIR) domain"/>
    <property type="match status" value="1"/>
</dbReference>
<dbReference type="PANTHER" id="PTHR32009">
    <property type="entry name" value="TMV RESISTANCE PROTEIN N-LIKE"/>
    <property type="match status" value="1"/>
</dbReference>
<gene>
    <name evidence="6" type="ORF">NE237_001692</name>
</gene>
<evidence type="ECO:0000313" key="7">
    <source>
        <dbReference type="Proteomes" id="UP001141806"/>
    </source>
</evidence>
<dbReference type="AlphaFoldDB" id="A0A9Q0KTU4"/>
<proteinExistence type="predicted"/>
<dbReference type="EMBL" id="JAMYWD010000003">
    <property type="protein sequence ID" value="KAJ4976586.1"/>
    <property type="molecule type" value="Genomic_DNA"/>
</dbReference>
<reference evidence="6" key="1">
    <citation type="journal article" date="2023" name="Plant J.">
        <title>The genome of the king protea, Protea cynaroides.</title>
        <authorList>
            <person name="Chang J."/>
            <person name="Duong T.A."/>
            <person name="Schoeman C."/>
            <person name="Ma X."/>
            <person name="Roodt D."/>
            <person name="Barker N."/>
            <person name="Li Z."/>
            <person name="Van de Peer Y."/>
            <person name="Mizrachi E."/>
        </authorList>
    </citation>
    <scope>NUCLEOTIDE SEQUENCE</scope>
    <source>
        <tissue evidence="6">Young leaves</tissue>
    </source>
</reference>
<organism evidence="6 7">
    <name type="scientific">Protea cynaroides</name>
    <dbReference type="NCBI Taxonomy" id="273540"/>
    <lineage>
        <taxon>Eukaryota</taxon>
        <taxon>Viridiplantae</taxon>
        <taxon>Streptophyta</taxon>
        <taxon>Embryophyta</taxon>
        <taxon>Tracheophyta</taxon>
        <taxon>Spermatophyta</taxon>
        <taxon>Magnoliopsida</taxon>
        <taxon>Proteales</taxon>
        <taxon>Proteaceae</taxon>
        <taxon>Protea</taxon>
    </lineage>
</organism>
<dbReference type="EC" id="3.2.2.6" evidence="1"/>
<dbReference type="Pfam" id="PF01582">
    <property type="entry name" value="TIR"/>
    <property type="match status" value="1"/>
</dbReference>
<dbReference type="SMART" id="SM00255">
    <property type="entry name" value="TIR"/>
    <property type="match status" value="1"/>
</dbReference>
<dbReference type="Proteomes" id="UP001141806">
    <property type="component" value="Unassembled WGS sequence"/>
</dbReference>
<evidence type="ECO:0000256" key="2">
    <source>
        <dbReference type="ARBA" id="ARBA00022801"/>
    </source>
</evidence>
<dbReference type="InterPro" id="IPR035897">
    <property type="entry name" value="Toll_tir_struct_dom_sf"/>
</dbReference>
<evidence type="ECO:0000259" key="5">
    <source>
        <dbReference type="PROSITE" id="PS50104"/>
    </source>
</evidence>
<dbReference type="PANTHER" id="PTHR32009:SF39">
    <property type="entry name" value="TIR DOMAIN-CONTAINING PROTEIN"/>
    <property type="match status" value="1"/>
</dbReference>
<sequence>MAERTNAFPSAFSSASFKHDVFISYNQNDTANNITCFLHRALTDRGIDAFIDSQNLWLGKSMGPALQCAIRRSKIWILVFSGGYLGSQWCLWEFAQIVECHRFSGGLIVPIFYYVDPYHVRYVSGSFKELFKKHKKYFRANIVEDWRDALDLVGDLRGEVINDNQ</sequence>
<keyword evidence="7" id="KW-1185">Reference proteome</keyword>
<comment type="caution">
    <text evidence="6">The sequence shown here is derived from an EMBL/GenBank/DDBJ whole genome shotgun (WGS) entry which is preliminary data.</text>
</comment>
<dbReference type="GO" id="GO:0061809">
    <property type="term" value="F:NAD+ nucleosidase activity, cyclic ADP-ribose generating"/>
    <property type="evidence" value="ECO:0007669"/>
    <property type="project" value="UniProtKB-EC"/>
</dbReference>
<keyword evidence="2" id="KW-0378">Hydrolase</keyword>